<keyword evidence="1" id="KW-1133">Transmembrane helix</keyword>
<name>A0ABY7K5E8_9ACTN</name>
<evidence type="ECO:0000313" key="2">
    <source>
        <dbReference type="EMBL" id="WAX58501.1"/>
    </source>
</evidence>
<dbReference type="EMBL" id="CP097463">
    <property type="protein sequence ID" value="WAX58501.1"/>
    <property type="molecule type" value="Genomic_DNA"/>
</dbReference>
<keyword evidence="1" id="KW-0472">Membrane</keyword>
<evidence type="ECO:0008006" key="4">
    <source>
        <dbReference type="Google" id="ProtNLM"/>
    </source>
</evidence>
<keyword evidence="3" id="KW-1185">Reference proteome</keyword>
<evidence type="ECO:0000313" key="3">
    <source>
        <dbReference type="Proteomes" id="UP001164693"/>
    </source>
</evidence>
<dbReference type="Proteomes" id="UP001164693">
    <property type="component" value="Chromosome"/>
</dbReference>
<sequence>MTGTFTPPIIARLRRAVRRAARWCRGSRRDDGGSVAVLMCFIVLLGATLGTFLVDAGANISAANKADTYSSEAARAASIALGPIPTSDGTATLRAAAAARAYLQKVGVTTYDVHVVGPATVQVEVTATDTAPILGFTVSQTRTHTAQLQVGVTNGQGVG</sequence>
<protein>
    <recommendedName>
        <fullName evidence="4">Flp pilus-assembly TadG-like N-terminal domain-containing protein</fullName>
    </recommendedName>
</protein>
<feature type="transmembrane region" description="Helical" evidence="1">
    <location>
        <begin position="35"/>
        <end position="54"/>
    </location>
</feature>
<accession>A0ABY7K5E8</accession>
<proteinExistence type="predicted"/>
<reference evidence="2" key="1">
    <citation type="submission" date="2022-05" db="EMBL/GenBank/DDBJ databases">
        <title>Jatrophihabitans sp. SB3-54 whole genome sequence.</title>
        <authorList>
            <person name="Suh M.K."/>
            <person name="Eom M.K."/>
            <person name="Kim J.S."/>
            <person name="Kim H.S."/>
            <person name="Do H.E."/>
            <person name="Shin Y.K."/>
            <person name="Lee J.-S."/>
        </authorList>
    </citation>
    <scope>NUCLEOTIDE SEQUENCE</scope>
    <source>
        <strain evidence="2">SB3-54</strain>
    </source>
</reference>
<keyword evidence="1" id="KW-0812">Transmembrane</keyword>
<organism evidence="2 3">
    <name type="scientific">Jatrophihabitans cynanchi</name>
    <dbReference type="NCBI Taxonomy" id="2944128"/>
    <lineage>
        <taxon>Bacteria</taxon>
        <taxon>Bacillati</taxon>
        <taxon>Actinomycetota</taxon>
        <taxon>Actinomycetes</taxon>
        <taxon>Jatrophihabitantales</taxon>
        <taxon>Jatrophihabitantaceae</taxon>
        <taxon>Jatrophihabitans</taxon>
    </lineage>
</organism>
<gene>
    <name evidence="2" type="ORF">M6B22_06985</name>
</gene>
<dbReference type="RefSeq" id="WP_269445039.1">
    <property type="nucleotide sequence ID" value="NZ_CP097463.1"/>
</dbReference>
<evidence type="ECO:0000256" key="1">
    <source>
        <dbReference type="SAM" id="Phobius"/>
    </source>
</evidence>